<organism evidence="4 5">
    <name type="scientific">Paenibacillus turicensis</name>
    <dbReference type="NCBI Taxonomy" id="160487"/>
    <lineage>
        <taxon>Bacteria</taxon>
        <taxon>Bacillati</taxon>
        <taxon>Bacillota</taxon>
        <taxon>Bacilli</taxon>
        <taxon>Bacillales</taxon>
        <taxon>Paenibacillaceae</taxon>
        <taxon>Paenibacillus</taxon>
    </lineage>
</organism>
<dbReference type="InterPro" id="IPR045735">
    <property type="entry name" value="Spore_III_AA_AAA+_ATPase"/>
</dbReference>
<keyword evidence="5" id="KW-1185">Reference proteome</keyword>
<dbReference type="NCBIfam" id="TIGR02858">
    <property type="entry name" value="spore_III_AA"/>
    <property type="match status" value="1"/>
</dbReference>
<accession>A0ABS4FVL5</accession>
<dbReference type="InterPro" id="IPR027417">
    <property type="entry name" value="P-loop_NTPase"/>
</dbReference>
<proteinExistence type="predicted"/>
<feature type="domain" description="AAA+ ATPase" evidence="3">
    <location>
        <begin position="151"/>
        <end position="288"/>
    </location>
</feature>
<dbReference type="Gene3D" id="3.40.50.300">
    <property type="entry name" value="P-loop containing nucleotide triphosphate hydrolases"/>
    <property type="match status" value="1"/>
</dbReference>
<protein>
    <submittedName>
        <fullName evidence="4">Stage III sporulation protein AA</fullName>
    </submittedName>
</protein>
<keyword evidence="1" id="KW-0547">Nucleotide-binding</keyword>
<dbReference type="InterPro" id="IPR003593">
    <property type="entry name" value="AAA+_ATPase"/>
</dbReference>
<sequence length="332" mass="37080">MSLSWLSLFPDHIQSMLRSLPSSLLDEIEEIRLREGRALEVNAGGHFYYLTAKGEVTSKPEHAYRPSRKDSNTLLDLITNHSLYTMEEELRRGFITIAGGHRVGLSGRTVLSGGQVAHLRDISGFNVRVAREVQGVADHLLPKLLDFKQKSINHTLIISPPQQGKTTMIRDLARQISYGTWRNPKAQWQGLKVAVIDERSEIAGSKRGVPSFDVGPRTDVMDGCPKAEGMMMMIRSMSPDVLIVDEIGRKEDIEALIEALHAGVRVIATAHGSSVEELQTRLKAVSSLGSDFFKAYVVLSRKGKAITYKLWDDKGRTMLNYDDVQRGKEYYG</sequence>
<evidence type="ECO:0000256" key="2">
    <source>
        <dbReference type="ARBA" id="ARBA00022840"/>
    </source>
</evidence>
<reference evidence="4 5" key="1">
    <citation type="submission" date="2021-03" db="EMBL/GenBank/DDBJ databases">
        <title>Genomic Encyclopedia of Type Strains, Phase IV (KMG-IV): sequencing the most valuable type-strain genomes for metagenomic binning, comparative biology and taxonomic classification.</title>
        <authorList>
            <person name="Goeker M."/>
        </authorList>
    </citation>
    <scope>NUCLEOTIDE SEQUENCE [LARGE SCALE GENOMIC DNA]</scope>
    <source>
        <strain evidence="4 5">DSM 14349</strain>
    </source>
</reference>
<evidence type="ECO:0000256" key="1">
    <source>
        <dbReference type="ARBA" id="ARBA00022741"/>
    </source>
</evidence>
<dbReference type="InterPro" id="IPR014217">
    <property type="entry name" value="Spore_III_AA"/>
</dbReference>
<evidence type="ECO:0000313" key="5">
    <source>
        <dbReference type="Proteomes" id="UP001519272"/>
    </source>
</evidence>
<comment type="caution">
    <text evidence="4">The sequence shown here is derived from an EMBL/GenBank/DDBJ whole genome shotgun (WGS) entry which is preliminary data.</text>
</comment>
<dbReference type="PANTHER" id="PTHR20953:SF3">
    <property type="entry name" value="P-LOOP CONTAINING NUCLEOSIDE TRIPHOSPHATE HYDROLASES SUPERFAMILY PROTEIN"/>
    <property type="match status" value="1"/>
</dbReference>
<dbReference type="Pfam" id="PF19568">
    <property type="entry name" value="Spore_III_AA"/>
    <property type="match status" value="1"/>
</dbReference>
<evidence type="ECO:0000259" key="3">
    <source>
        <dbReference type="SMART" id="SM00382"/>
    </source>
</evidence>
<dbReference type="Proteomes" id="UP001519272">
    <property type="component" value="Unassembled WGS sequence"/>
</dbReference>
<name>A0ABS4FVL5_9BACL</name>
<evidence type="ECO:0000313" key="4">
    <source>
        <dbReference type="EMBL" id="MBP1906616.1"/>
    </source>
</evidence>
<dbReference type="RefSeq" id="WP_210090216.1">
    <property type="nucleotide sequence ID" value="NZ_JAGGKG010000017.1"/>
</dbReference>
<dbReference type="SMART" id="SM00382">
    <property type="entry name" value="AAA"/>
    <property type="match status" value="1"/>
</dbReference>
<dbReference type="PANTHER" id="PTHR20953">
    <property type="entry name" value="KINASE-RELATED"/>
    <property type="match status" value="1"/>
</dbReference>
<dbReference type="EMBL" id="JAGGKG010000017">
    <property type="protein sequence ID" value="MBP1906616.1"/>
    <property type="molecule type" value="Genomic_DNA"/>
</dbReference>
<keyword evidence="2" id="KW-0067">ATP-binding</keyword>
<dbReference type="SUPFAM" id="SSF52540">
    <property type="entry name" value="P-loop containing nucleoside triphosphate hydrolases"/>
    <property type="match status" value="1"/>
</dbReference>
<gene>
    <name evidence="4" type="ORF">J2Z32_003280</name>
</gene>